<feature type="transmembrane region" description="Helical" evidence="1">
    <location>
        <begin position="142"/>
        <end position="162"/>
    </location>
</feature>
<sequence>MACGLKISLFPLMELLGQLLKKLGTVSVPVAADPEAAAQRADGVAVGNQSSGLAEIMLAVCFSAAIDIAIPSLQIQSQLLHISFSLVSLALLFAFSTFFMSMFLAAYKFTQAARFLERAGVFFVVTGFFIVISIRFPLCLRVVTWVVYAIGLLVVLLCNYFFG</sequence>
<protein>
    <recommendedName>
        <fullName evidence="5">PGG domain-containing protein</fullName>
    </recommendedName>
</protein>
<dbReference type="PANTHER" id="PTHR34741">
    <property type="entry name" value="IMAP FAMILY MEMBER 1, PUTATIVE-RELATED"/>
    <property type="match status" value="1"/>
</dbReference>
<keyword evidence="2" id="KW-0732">Signal</keyword>
<organism evidence="3 4">
    <name type="scientific">Morus notabilis</name>
    <dbReference type="NCBI Taxonomy" id="981085"/>
    <lineage>
        <taxon>Eukaryota</taxon>
        <taxon>Viridiplantae</taxon>
        <taxon>Streptophyta</taxon>
        <taxon>Embryophyta</taxon>
        <taxon>Tracheophyta</taxon>
        <taxon>Spermatophyta</taxon>
        <taxon>Magnoliopsida</taxon>
        <taxon>eudicotyledons</taxon>
        <taxon>Gunneridae</taxon>
        <taxon>Pentapetalae</taxon>
        <taxon>rosids</taxon>
        <taxon>fabids</taxon>
        <taxon>Rosales</taxon>
        <taxon>Moraceae</taxon>
        <taxon>Moreae</taxon>
        <taxon>Morus</taxon>
    </lineage>
</organism>
<dbReference type="EMBL" id="KE343698">
    <property type="protein sequence ID" value="EXB38561.1"/>
    <property type="molecule type" value="Genomic_DNA"/>
</dbReference>
<keyword evidence="4" id="KW-1185">Reference proteome</keyword>
<evidence type="ECO:0008006" key="5">
    <source>
        <dbReference type="Google" id="ProtNLM"/>
    </source>
</evidence>
<evidence type="ECO:0000313" key="4">
    <source>
        <dbReference type="Proteomes" id="UP000030645"/>
    </source>
</evidence>
<feature type="transmembrane region" description="Helical" evidence="1">
    <location>
        <begin position="119"/>
        <end position="136"/>
    </location>
</feature>
<dbReference type="STRING" id="981085.W9QRT1"/>
<evidence type="ECO:0000256" key="2">
    <source>
        <dbReference type="SAM" id="SignalP"/>
    </source>
</evidence>
<keyword evidence="1" id="KW-0812">Transmembrane</keyword>
<accession>W9QRT1</accession>
<evidence type="ECO:0000256" key="1">
    <source>
        <dbReference type="SAM" id="Phobius"/>
    </source>
</evidence>
<gene>
    <name evidence="3" type="ORF">L484_008589</name>
</gene>
<keyword evidence="1" id="KW-1133">Transmembrane helix</keyword>
<evidence type="ECO:0000313" key="3">
    <source>
        <dbReference type="EMBL" id="EXB38561.1"/>
    </source>
</evidence>
<proteinExistence type="predicted"/>
<feature type="chain" id="PRO_5004930881" description="PGG domain-containing protein" evidence="2">
    <location>
        <begin position="18"/>
        <end position="163"/>
    </location>
</feature>
<dbReference type="eggNOG" id="ENOG502SWTH">
    <property type="taxonomic scope" value="Eukaryota"/>
</dbReference>
<dbReference type="PANTHER" id="PTHR34741:SF2">
    <property type="entry name" value="VESICLE TRANSPORT PROTEIN"/>
    <property type="match status" value="1"/>
</dbReference>
<feature type="signal peptide" evidence="2">
    <location>
        <begin position="1"/>
        <end position="17"/>
    </location>
</feature>
<dbReference type="AlphaFoldDB" id="W9QRT1"/>
<name>W9QRT1_9ROSA</name>
<keyword evidence="1" id="KW-0472">Membrane</keyword>
<dbReference type="Proteomes" id="UP000030645">
    <property type="component" value="Unassembled WGS sequence"/>
</dbReference>
<reference evidence="4" key="1">
    <citation type="submission" date="2013-01" db="EMBL/GenBank/DDBJ databases">
        <title>Draft Genome Sequence of a Mulberry Tree, Morus notabilis C.K. Schneid.</title>
        <authorList>
            <person name="He N."/>
            <person name="Zhao S."/>
        </authorList>
    </citation>
    <scope>NUCLEOTIDE SEQUENCE</scope>
</reference>
<feature type="transmembrane region" description="Helical" evidence="1">
    <location>
        <begin position="82"/>
        <end position="107"/>
    </location>
</feature>